<dbReference type="InterPro" id="IPR013320">
    <property type="entry name" value="ConA-like_dom_sf"/>
</dbReference>
<evidence type="ECO:0000256" key="2">
    <source>
        <dbReference type="PROSITE-ProRule" id="PRU00124"/>
    </source>
</evidence>
<dbReference type="PRINTS" id="PR00261">
    <property type="entry name" value="LDLRECEPTOR"/>
</dbReference>
<proteinExistence type="predicted"/>
<name>A0A8C7X3S2_9TELE</name>
<feature type="domain" description="MAM" evidence="5">
    <location>
        <begin position="631"/>
        <end position="780"/>
    </location>
</feature>
<keyword evidence="3" id="KW-0472">Membrane</keyword>
<dbReference type="CDD" id="cd06263">
    <property type="entry name" value="MAM"/>
    <property type="match status" value="5"/>
</dbReference>
<evidence type="ECO:0000256" key="1">
    <source>
        <dbReference type="ARBA" id="ARBA00023157"/>
    </source>
</evidence>
<dbReference type="GO" id="GO:0016020">
    <property type="term" value="C:membrane"/>
    <property type="evidence" value="ECO:0007669"/>
    <property type="project" value="InterPro"/>
</dbReference>
<dbReference type="SUPFAM" id="SSF49899">
    <property type="entry name" value="Concanavalin A-like lectins/glucanases"/>
    <property type="match status" value="6"/>
</dbReference>
<evidence type="ECO:0000313" key="7">
    <source>
        <dbReference type="Proteomes" id="UP000694383"/>
    </source>
</evidence>
<feature type="domain" description="MAM" evidence="5">
    <location>
        <begin position="266"/>
        <end position="429"/>
    </location>
</feature>
<dbReference type="CDD" id="cd12087">
    <property type="entry name" value="TM_EGFR-like"/>
    <property type="match status" value="1"/>
</dbReference>
<protein>
    <recommendedName>
        <fullName evidence="5">MAM domain-containing protein</fullName>
    </recommendedName>
</protein>
<dbReference type="PANTHER" id="PTHR23282:SF101">
    <property type="entry name" value="MAM DOMAIN-CONTAINING PROTEIN"/>
    <property type="match status" value="1"/>
</dbReference>
<dbReference type="InterPro" id="IPR000998">
    <property type="entry name" value="MAM_dom"/>
</dbReference>
<dbReference type="Gene3D" id="2.60.120.200">
    <property type="match status" value="6"/>
</dbReference>
<dbReference type="InterPro" id="IPR051560">
    <property type="entry name" value="MAM_domain-containing"/>
</dbReference>
<feature type="domain" description="MAM" evidence="5">
    <location>
        <begin position="946"/>
        <end position="1106"/>
    </location>
</feature>
<feature type="disulfide bond" evidence="2">
    <location>
        <begin position="235"/>
        <end position="253"/>
    </location>
</feature>
<dbReference type="PROSITE" id="PS50060">
    <property type="entry name" value="MAM_2"/>
    <property type="match status" value="6"/>
</dbReference>
<dbReference type="SMART" id="SM00192">
    <property type="entry name" value="LDLa"/>
    <property type="match status" value="3"/>
</dbReference>
<feature type="domain" description="MAM" evidence="5">
    <location>
        <begin position="452"/>
        <end position="621"/>
    </location>
</feature>
<dbReference type="Proteomes" id="UP000694383">
    <property type="component" value="Unplaced"/>
</dbReference>
<dbReference type="Gene3D" id="4.10.400.10">
    <property type="entry name" value="Low-density Lipoprotein Receptor"/>
    <property type="match status" value="1"/>
</dbReference>
<dbReference type="PANTHER" id="PTHR23282">
    <property type="entry name" value="APICAL ENDOSOMAL GLYCOPROTEIN PRECURSOR"/>
    <property type="match status" value="1"/>
</dbReference>
<feature type="transmembrane region" description="Helical" evidence="3">
    <location>
        <begin position="1121"/>
        <end position="1143"/>
    </location>
</feature>
<keyword evidence="4" id="KW-0732">Signal</keyword>
<evidence type="ECO:0000259" key="5">
    <source>
        <dbReference type="PROSITE" id="PS50060"/>
    </source>
</evidence>
<feature type="domain" description="MAM" evidence="5">
    <location>
        <begin position="782"/>
        <end position="943"/>
    </location>
</feature>
<evidence type="ECO:0000256" key="3">
    <source>
        <dbReference type="SAM" id="Phobius"/>
    </source>
</evidence>
<keyword evidence="7" id="KW-1185">Reference proteome</keyword>
<dbReference type="Pfam" id="PF00629">
    <property type="entry name" value="MAM"/>
    <property type="match status" value="6"/>
</dbReference>
<feature type="disulfide bond" evidence="2">
    <location>
        <begin position="247"/>
        <end position="262"/>
    </location>
</feature>
<feature type="chain" id="PRO_5034600231" description="MAM domain-containing protein" evidence="4">
    <location>
        <begin position="22"/>
        <end position="1203"/>
    </location>
</feature>
<dbReference type="PROSITE" id="PS01209">
    <property type="entry name" value="LDLRA_1"/>
    <property type="match status" value="1"/>
</dbReference>
<organism evidence="6 7">
    <name type="scientific">Oryzias sinensis</name>
    <name type="common">Chinese medaka</name>
    <dbReference type="NCBI Taxonomy" id="183150"/>
    <lineage>
        <taxon>Eukaryota</taxon>
        <taxon>Metazoa</taxon>
        <taxon>Chordata</taxon>
        <taxon>Craniata</taxon>
        <taxon>Vertebrata</taxon>
        <taxon>Euteleostomi</taxon>
        <taxon>Actinopterygii</taxon>
        <taxon>Neopterygii</taxon>
        <taxon>Teleostei</taxon>
        <taxon>Neoteleostei</taxon>
        <taxon>Acanthomorphata</taxon>
        <taxon>Ovalentaria</taxon>
        <taxon>Atherinomorphae</taxon>
        <taxon>Beloniformes</taxon>
        <taxon>Adrianichthyidae</taxon>
        <taxon>Oryziinae</taxon>
        <taxon>Oryzias</taxon>
    </lineage>
</organism>
<sequence length="1203" mass="131645">MVRSGTLALLLLLLTLQFAAGSQAPRCQAAEAKCDFVCDCSDCSDEDDCGHGGKDFQCDFEDAGMCGWSVQSGDGYTWERLQGGPSDSGPLSDFTTGTATGWFIGVSAVTAQSPQKTVLISPEMKQSSPTCRLRLRYFLWDSGHTGLGSVPLWGSVLRQDSQEAVVWRPEASSVQAWREDTIYLGRIFSSFQIRLHSERSEGRGGDVALDQLEFLDCALPPPRPEEECPAGMLKCKNAACVEQRLVCDGSDDCGDGTDEESCGDFRRCDFEEGLCNWDLRSLSSLKWIITNQEGISTTDPLKGPGRDQSKNSASGYFLYVTVPDEGLSSDWAAFQSPPLQPTNSSHPCKMVMYTHQFGPRSGGLTVMVTERSIIPVWERAGALGDLWVKAEVEIVCNTTFQILIMAAIRDFDYGGIAVDSITLSPECRLSSENNSLEGFPKPPKHPCTEPEKICDFHADCAEAEDEAKCGDFLYAEGSSGWTDTSVGSQRWELHKNSTSNEDYLCVTEAAGQQLTEAQMRTPLLGPSGPVCNISFDYSLTGSADHIGELSLRVIDSLLGVGPKMWEFGGKTGSEEEAWRHANVLIGVRKDRFQMVFEARAVELHPHGQIRVKNIHFADCHAGYFPLTDTGISCNFDSDLCGWYQDNSDNFDWGALSEDDHTTGHGRSLAVDMWSPLLRGAFGRLISFPQVPGPTNSCLSFFYKLYGPNTGALTVKVTDLSGHESVLWTRSGAHGNMWHEAHCPVPHQLTNFQLVFEAVRSGFDGRVAIDDVALVDGPCNIPRMCSFEGDRCGYSSSSGGIWVHRSGQSSTAVTGPETDHTLQTDQGFYMMVNTDASALPRGKAAVLTSLVRAKTTKKECLSFWYHMGGKNPGSLTVYMKPANGKRLKIFSASLNQGDLWRHGRGNIFSDLMEWQLEFEVIGAGGRDTHVAIDDVHVSLYPCEDQESVCSMERGMCIWSNTQNIQQDKLDWELTNQEAEKHFPVPAEDHTLGTEKGHFLFLPSSNRTAANQNAWLLSPHLPPTKGTCLRFWAYKPQSSDCQLKVWTLTGRGLNELLVPSDLGGPWKRFDANIISTEEYQIVFEGLKGSAGLLALDDLHLTVGVSCEGKDDGSSAGPDNAGGIAAAVIVVLVLIGTLVALIVFYMRTRRRADGLSESLPTGTTTGFSNVVYDQEEPVSGPVPALEKIQSDSQAEVKRPLFLSRTV</sequence>
<keyword evidence="3" id="KW-1133">Transmembrane helix</keyword>
<dbReference type="Pfam" id="PF00057">
    <property type="entry name" value="Ldl_recept_a"/>
    <property type="match status" value="1"/>
</dbReference>
<dbReference type="Ensembl" id="ENSOSIT00000007505.1">
    <property type="protein sequence ID" value="ENSOSIP00000007033.1"/>
    <property type="gene ID" value="ENSOSIG00000004679.1"/>
</dbReference>
<feature type="signal peptide" evidence="4">
    <location>
        <begin position="1"/>
        <end position="21"/>
    </location>
</feature>
<feature type="domain" description="MAM" evidence="5">
    <location>
        <begin position="56"/>
        <end position="219"/>
    </location>
</feature>
<dbReference type="SUPFAM" id="SSF57424">
    <property type="entry name" value="LDL receptor-like module"/>
    <property type="match status" value="1"/>
</dbReference>
<feature type="disulfide bond" evidence="2">
    <location>
        <begin position="228"/>
        <end position="240"/>
    </location>
</feature>
<reference evidence="6" key="1">
    <citation type="submission" date="2025-08" db="UniProtKB">
        <authorList>
            <consortium name="Ensembl"/>
        </authorList>
    </citation>
    <scope>IDENTIFICATION</scope>
</reference>
<dbReference type="PROSITE" id="PS50068">
    <property type="entry name" value="LDLRA_2"/>
    <property type="match status" value="1"/>
</dbReference>
<evidence type="ECO:0000256" key="4">
    <source>
        <dbReference type="SAM" id="SignalP"/>
    </source>
</evidence>
<dbReference type="SMART" id="SM00137">
    <property type="entry name" value="MAM"/>
    <property type="match status" value="5"/>
</dbReference>
<accession>A0A8C7X3S2</accession>
<dbReference type="AlphaFoldDB" id="A0A8C7X3S2"/>
<keyword evidence="3" id="KW-0812">Transmembrane</keyword>
<dbReference type="InterPro" id="IPR023415">
    <property type="entry name" value="LDLR_class-A_CS"/>
</dbReference>
<evidence type="ECO:0000313" key="6">
    <source>
        <dbReference type="Ensembl" id="ENSOSIP00000007033.1"/>
    </source>
</evidence>
<dbReference type="CDD" id="cd00112">
    <property type="entry name" value="LDLa"/>
    <property type="match status" value="1"/>
</dbReference>
<keyword evidence="1 2" id="KW-1015">Disulfide bond</keyword>
<dbReference type="GeneTree" id="ENSGT00940000164732"/>
<reference evidence="6" key="2">
    <citation type="submission" date="2025-09" db="UniProtKB">
        <authorList>
            <consortium name="Ensembl"/>
        </authorList>
    </citation>
    <scope>IDENTIFICATION</scope>
</reference>
<dbReference type="InterPro" id="IPR036055">
    <property type="entry name" value="LDL_receptor-like_sf"/>
</dbReference>
<dbReference type="InterPro" id="IPR002172">
    <property type="entry name" value="LDrepeatLR_classA_rpt"/>
</dbReference>